<evidence type="ECO:0000256" key="1">
    <source>
        <dbReference type="SAM" id="Phobius"/>
    </source>
</evidence>
<keyword evidence="2" id="KW-0614">Plasmid</keyword>
<evidence type="ECO:0000313" key="2">
    <source>
        <dbReference type="EMBL" id="WUS61886.1"/>
    </source>
</evidence>
<dbReference type="RefSeq" id="WP_329501506.1">
    <property type="nucleotide sequence ID" value="NZ_CP108461.1"/>
</dbReference>
<name>A0ABZ1WLP8_9ACTN</name>
<dbReference type="Proteomes" id="UP001432014">
    <property type="component" value="Plasmid unnamed1"/>
</dbReference>
<keyword evidence="1" id="KW-1133">Transmembrane helix</keyword>
<feature type="transmembrane region" description="Helical" evidence="1">
    <location>
        <begin position="20"/>
        <end position="39"/>
    </location>
</feature>
<keyword evidence="1" id="KW-0812">Transmembrane</keyword>
<keyword evidence="3" id="KW-1185">Reference proteome</keyword>
<dbReference type="EMBL" id="CP108483">
    <property type="protein sequence ID" value="WUS61886.1"/>
    <property type="molecule type" value="Genomic_DNA"/>
</dbReference>
<proteinExistence type="predicted"/>
<protein>
    <recommendedName>
        <fullName evidence="4">Homeodomain-like domain-containing protein</fullName>
    </recommendedName>
</protein>
<sequence length="86" mass="9505">MSTNPTTAANLHNRARNWQGIAAAWTAIAIQHTLAGAGIRQRYKTHRDRAIRAALLRGVPVEPLANRLRLATNTVRAIKRGERTAE</sequence>
<evidence type="ECO:0008006" key="4">
    <source>
        <dbReference type="Google" id="ProtNLM"/>
    </source>
</evidence>
<evidence type="ECO:0000313" key="3">
    <source>
        <dbReference type="Proteomes" id="UP001432014"/>
    </source>
</evidence>
<geneLocation type="plasmid" evidence="2 3">
    <name>unnamed1</name>
</geneLocation>
<gene>
    <name evidence="2" type="ORF">OG469_41125</name>
</gene>
<keyword evidence="1" id="KW-0472">Membrane</keyword>
<accession>A0ABZ1WLP8</accession>
<reference evidence="2 3" key="1">
    <citation type="submission" date="2022-10" db="EMBL/GenBank/DDBJ databases">
        <title>The complete genomes of actinobacterial strains from the NBC collection.</title>
        <authorList>
            <person name="Joergensen T.S."/>
            <person name="Alvarez Arevalo M."/>
            <person name="Sterndorff E.B."/>
            <person name="Faurdal D."/>
            <person name="Vuksanovic O."/>
            <person name="Mourched A.-S."/>
            <person name="Charusanti P."/>
            <person name="Shaw S."/>
            <person name="Blin K."/>
            <person name="Weber T."/>
        </authorList>
    </citation>
    <scope>NUCLEOTIDE SEQUENCE [LARGE SCALE GENOMIC DNA]</scope>
    <source>
        <strain evidence="2 3">NBC_01247</strain>
        <plasmid evidence="2 3">unnamed1</plasmid>
    </source>
</reference>
<organism evidence="2 3">
    <name type="scientific">Kitasatospora herbaricolor</name>
    <dbReference type="NCBI Taxonomy" id="68217"/>
    <lineage>
        <taxon>Bacteria</taxon>
        <taxon>Bacillati</taxon>
        <taxon>Actinomycetota</taxon>
        <taxon>Actinomycetes</taxon>
        <taxon>Kitasatosporales</taxon>
        <taxon>Streptomycetaceae</taxon>
        <taxon>Kitasatospora</taxon>
    </lineage>
</organism>